<proteinExistence type="predicted"/>
<evidence type="ECO:0000256" key="2">
    <source>
        <dbReference type="ARBA" id="ARBA00022475"/>
    </source>
</evidence>
<dbReference type="AlphaFoldDB" id="A0LB30"/>
<name>A0LB30_MAGMM</name>
<keyword evidence="3 6" id="KW-0812">Transmembrane</keyword>
<evidence type="ECO:0000256" key="4">
    <source>
        <dbReference type="ARBA" id="ARBA00022989"/>
    </source>
</evidence>
<evidence type="ECO:0000256" key="5">
    <source>
        <dbReference type="ARBA" id="ARBA00023136"/>
    </source>
</evidence>
<dbReference type="Proteomes" id="UP000002586">
    <property type="component" value="Chromosome"/>
</dbReference>
<evidence type="ECO:0000256" key="6">
    <source>
        <dbReference type="SAM" id="Phobius"/>
    </source>
</evidence>
<dbReference type="KEGG" id="mgm:Mmc1_2677"/>
<accession>A0LB30</accession>
<feature type="transmembrane region" description="Helical" evidence="6">
    <location>
        <begin position="56"/>
        <end position="78"/>
    </location>
</feature>
<dbReference type="Pfam" id="PF03739">
    <property type="entry name" value="LptF_LptG"/>
    <property type="match status" value="1"/>
</dbReference>
<feature type="transmembrane region" description="Helical" evidence="6">
    <location>
        <begin position="308"/>
        <end position="329"/>
    </location>
</feature>
<dbReference type="PANTHER" id="PTHR33529">
    <property type="entry name" value="SLR0882 PROTEIN-RELATED"/>
    <property type="match status" value="1"/>
</dbReference>
<evidence type="ECO:0000256" key="3">
    <source>
        <dbReference type="ARBA" id="ARBA00022692"/>
    </source>
</evidence>
<dbReference type="STRING" id="156889.Mmc1_2677"/>
<organism evidence="7 8">
    <name type="scientific">Magnetococcus marinus (strain ATCC BAA-1437 / JCM 17883 / MC-1)</name>
    <dbReference type="NCBI Taxonomy" id="156889"/>
    <lineage>
        <taxon>Bacteria</taxon>
        <taxon>Pseudomonadati</taxon>
        <taxon>Pseudomonadota</taxon>
        <taxon>Magnetococcia</taxon>
        <taxon>Magnetococcales</taxon>
        <taxon>Magnetococcaceae</taxon>
        <taxon>Magnetococcus</taxon>
    </lineage>
</organism>
<keyword evidence="2" id="KW-1003">Cell membrane</keyword>
<evidence type="ECO:0000313" key="8">
    <source>
        <dbReference type="Proteomes" id="UP000002586"/>
    </source>
</evidence>
<dbReference type="RefSeq" id="WP_011714272.1">
    <property type="nucleotide sequence ID" value="NC_008576.1"/>
</dbReference>
<dbReference type="HOGENOM" id="CLU_028799_3_0_5"/>
<sequence length="392" mass="43363">MKRLSRYLLTECALTSFTALVVLTTLVLLPQILMLVDLWVNKSVSVSVLGKMVLLIMPKFLVASLPMALLVGILIGLGRLAQDSELIVIKASGISLLRIFYPLSVPIVVVTACSLYLNWFLVPDSHTLFQNIRVALLSQNTFSIKTQTFNNTIPGLTIYVNRQSHGGKLLEGLLIHDERDPDMPVTVIAKSGMLHRGSTGETALLLKEGSRHQMAPGNAYRRLNFSTYDLELGIAFETESSSGDRAIRSYSIADLEQARIAQDPLLASEAEREWHRRFAIPLATLLLGFLAIPLAMQQNQRSGRGFGFIVAISVLILQFILLTLGEAMAKRGLISPAMGAWSPNLALLLFTSYVTYMAYHDRPIRLFQWLGAVLAMLPQRMLQTTNPSGKAR</sequence>
<protein>
    <submittedName>
        <fullName evidence="7">Permease YjgP/YjgQ family protein</fullName>
    </submittedName>
</protein>
<feature type="transmembrane region" description="Helical" evidence="6">
    <location>
        <begin position="12"/>
        <end position="36"/>
    </location>
</feature>
<feature type="transmembrane region" description="Helical" evidence="6">
    <location>
        <begin position="341"/>
        <end position="359"/>
    </location>
</feature>
<reference evidence="8" key="1">
    <citation type="journal article" date="2009" name="Appl. Environ. Microbiol.">
        <title>Complete genome sequence of the chemolithoautotrophic marine magnetotactic coccus strain MC-1.</title>
        <authorList>
            <person name="Schubbe S."/>
            <person name="Williams T.J."/>
            <person name="Xie G."/>
            <person name="Kiss H.E."/>
            <person name="Brettin T.S."/>
            <person name="Martinez D."/>
            <person name="Ross C.A."/>
            <person name="Schuler D."/>
            <person name="Cox B.L."/>
            <person name="Nealson K.H."/>
            <person name="Bazylinski D.A."/>
        </authorList>
    </citation>
    <scope>NUCLEOTIDE SEQUENCE [LARGE SCALE GENOMIC DNA]</scope>
    <source>
        <strain evidence="8">ATCC BAA-1437 / JCM 17883 / MC-1</strain>
    </source>
</reference>
<keyword evidence="4 6" id="KW-1133">Transmembrane helix</keyword>
<gene>
    <name evidence="7" type="ordered locus">Mmc1_2677</name>
</gene>
<dbReference type="OrthoDB" id="8477889at2"/>
<keyword evidence="5 6" id="KW-0472">Membrane</keyword>
<comment type="subcellular location">
    <subcellularLocation>
        <location evidence="1">Cell membrane</location>
        <topology evidence="1">Multi-pass membrane protein</topology>
    </subcellularLocation>
</comment>
<dbReference type="InterPro" id="IPR030922">
    <property type="entry name" value="LptF"/>
</dbReference>
<evidence type="ECO:0000313" key="7">
    <source>
        <dbReference type="EMBL" id="ABK45173.1"/>
    </source>
</evidence>
<feature type="transmembrane region" description="Helical" evidence="6">
    <location>
        <begin position="278"/>
        <end position="296"/>
    </location>
</feature>
<feature type="transmembrane region" description="Helical" evidence="6">
    <location>
        <begin position="99"/>
        <end position="121"/>
    </location>
</feature>
<dbReference type="EMBL" id="CP000471">
    <property type="protein sequence ID" value="ABK45173.1"/>
    <property type="molecule type" value="Genomic_DNA"/>
</dbReference>
<dbReference type="eggNOG" id="COG0795">
    <property type="taxonomic scope" value="Bacteria"/>
</dbReference>
<keyword evidence="8" id="KW-1185">Reference proteome</keyword>
<dbReference type="GO" id="GO:0055085">
    <property type="term" value="P:transmembrane transport"/>
    <property type="evidence" value="ECO:0007669"/>
    <property type="project" value="InterPro"/>
</dbReference>
<evidence type="ECO:0000256" key="1">
    <source>
        <dbReference type="ARBA" id="ARBA00004651"/>
    </source>
</evidence>
<reference evidence="7 8" key="2">
    <citation type="journal article" date="2012" name="Int. J. Syst. Evol. Microbiol.">
        <title>Magnetococcus marinus gen. nov., sp. nov., a marine, magnetotactic bacterium that represents a novel lineage (Magnetococcaceae fam. nov.; Magnetococcales ord. nov.) at the base of the Alphaproteobacteria.</title>
        <authorList>
            <person name="Bazylinski D.A."/>
            <person name="Williams T.J."/>
            <person name="Lefevre C.T."/>
            <person name="Berg R.J."/>
            <person name="Zhang C.L."/>
            <person name="Bowser S.S."/>
            <person name="Dean A.J."/>
            <person name="Beveridge T.J."/>
        </authorList>
    </citation>
    <scope>NUCLEOTIDE SEQUENCE [LARGE SCALE GENOMIC DNA]</scope>
    <source>
        <strain evidence="8">ATCC BAA-1437 / JCM 17883 / MC-1</strain>
    </source>
</reference>
<dbReference type="GO" id="GO:0043190">
    <property type="term" value="C:ATP-binding cassette (ABC) transporter complex"/>
    <property type="evidence" value="ECO:0007669"/>
    <property type="project" value="InterPro"/>
</dbReference>
<dbReference type="GO" id="GO:0015920">
    <property type="term" value="P:lipopolysaccharide transport"/>
    <property type="evidence" value="ECO:0007669"/>
    <property type="project" value="TreeGrafter"/>
</dbReference>
<dbReference type="PANTHER" id="PTHR33529:SF6">
    <property type="entry name" value="YJGP_YJGQ FAMILY PERMEASE"/>
    <property type="match status" value="1"/>
</dbReference>
<dbReference type="NCBIfam" id="TIGR04407">
    <property type="entry name" value="LptF_YjgP"/>
    <property type="match status" value="1"/>
</dbReference>
<dbReference type="InterPro" id="IPR005495">
    <property type="entry name" value="LptG/LptF_permease"/>
</dbReference>